<feature type="active site" description="Proton acceptor" evidence="4">
    <location>
        <position position="237"/>
    </location>
</feature>
<organism evidence="7 8">
    <name type="scientific">Saccharopolyspora shandongensis</name>
    <dbReference type="NCBI Taxonomy" id="418495"/>
    <lineage>
        <taxon>Bacteria</taxon>
        <taxon>Bacillati</taxon>
        <taxon>Actinomycetota</taxon>
        <taxon>Actinomycetes</taxon>
        <taxon>Pseudonocardiales</taxon>
        <taxon>Pseudonocardiaceae</taxon>
        <taxon>Saccharopolyspora</taxon>
    </lineage>
</organism>
<evidence type="ECO:0000259" key="6">
    <source>
        <dbReference type="Pfam" id="PF08100"/>
    </source>
</evidence>
<dbReference type="InterPro" id="IPR029063">
    <property type="entry name" value="SAM-dependent_MTases_sf"/>
</dbReference>
<dbReference type="EMBL" id="FNOK01000030">
    <property type="protein sequence ID" value="SDY60306.1"/>
    <property type="molecule type" value="Genomic_DNA"/>
</dbReference>
<dbReference type="GO" id="GO:0008171">
    <property type="term" value="F:O-methyltransferase activity"/>
    <property type="evidence" value="ECO:0007669"/>
    <property type="project" value="InterPro"/>
</dbReference>
<dbReference type="InterPro" id="IPR036390">
    <property type="entry name" value="WH_DNA-bd_sf"/>
</dbReference>
<dbReference type="SUPFAM" id="SSF46785">
    <property type="entry name" value="Winged helix' DNA-binding domain"/>
    <property type="match status" value="1"/>
</dbReference>
<evidence type="ECO:0000256" key="4">
    <source>
        <dbReference type="PIRSR" id="PIRSR005739-1"/>
    </source>
</evidence>
<dbReference type="CDD" id="cd02440">
    <property type="entry name" value="AdoMet_MTases"/>
    <property type="match status" value="1"/>
</dbReference>
<dbReference type="GO" id="GO:0046983">
    <property type="term" value="F:protein dimerization activity"/>
    <property type="evidence" value="ECO:0007669"/>
    <property type="project" value="InterPro"/>
</dbReference>
<dbReference type="STRING" id="418495.SAMN05216215_103040"/>
<dbReference type="Pfam" id="PF00891">
    <property type="entry name" value="Methyltransf_2"/>
    <property type="match status" value="1"/>
</dbReference>
<dbReference type="PANTHER" id="PTHR43712">
    <property type="entry name" value="PUTATIVE (AFU_ORTHOLOGUE AFUA_4G14580)-RELATED"/>
    <property type="match status" value="1"/>
</dbReference>
<dbReference type="InterPro" id="IPR012967">
    <property type="entry name" value="COMT_dimerisation"/>
</dbReference>
<evidence type="ECO:0000259" key="5">
    <source>
        <dbReference type="Pfam" id="PF00891"/>
    </source>
</evidence>
<dbReference type="Proteomes" id="UP000199529">
    <property type="component" value="Unassembled WGS sequence"/>
</dbReference>
<dbReference type="InterPro" id="IPR036388">
    <property type="entry name" value="WH-like_DNA-bd_sf"/>
</dbReference>
<reference evidence="8" key="1">
    <citation type="submission" date="2016-10" db="EMBL/GenBank/DDBJ databases">
        <authorList>
            <person name="Varghese N."/>
            <person name="Submissions S."/>
        </authorList>
    </citation>
    <scope>NUCLEOTIDE SEQUENCE [LARGE SCALE GENOMIC DNA]</scope>
    <source>
        <strain evidence="8">CGMCC 4.3530</strain>
    </source>
</reference>
<gene>
    <name evidence="7" type="ORF">SAMN05216215_103040</name>
</gene>
<keyword evidence="1" id="KW-0489">Methyltransferase</keyword>
<dbReference type="GO" id="GO:0032259">
    <property type="term" value="P:methylation"/>
    <property type="evidence" value="ECO:0007669"/>
    <property type="project" value="UniProtKB-KW"/>
</dbReference>
<accession>A0A1H3L7Q2</accession>
<dbReference type="Gene3D" id="3.40.50.150">
    <property type="entry name" value="Vaccinia Virus protein VP39"/>
    <property type="match status" value="1"/>
</dbReference>
<feature type="domain" description="O-methyltransferase C-terminal" evidence="5">
    <location>
        <begin position="102"/>
        <end position="307"/>
    </location>
</feature>
<evidence type="ECO:0000313" key="7">
    <source>
        <dbReference type="EMBL" id="SDY60306.1"/>
    </source>
</evidence>
<dbReference type="InterPro" id="IPR001077">
    <property type="entry name" value="COMT_C"/>
</dbReference>
<dbReference type="PROSITE" id="PS51683">
    <property type="entry name" value="SAM_OMT_II"/>
    <property type="match status" value="1"/>
</dbReference>
<feature type="domain" description="O-methyltransferase dimerisation" evidence="6">
    <location>
        <begin position="4"/>
        <end position="78"/>
    </location>
</feature>
<dbReference type="OrthoDB" id="3804952at2"/>
<evidence type="ECO:0000256" key="1">
    <source>
        <dbReference type="ARBA" id="ARBA00022603"/>
    </source>
</evidence>
<dbReference type="SUPFAM" id="SSF53335">
    <property type="entry name" value="S-adenosyl-L-methionine-dependent methyltransferases"/>
    <property type="match status" value="1"/>
</dbReference>
<keyword evidence="3" id="KW-0949">S-adenosyl-L-methionine</keyword>
<dbReference type="Pfam" id="PF08100">
    <property type="entry name" value="Dimerisation"/>
    <property type="match status" value="1"/>
</dbReference>
<evidence type="ECO:0000256" key="3">
    <source>
        <dbReference type="ARBA" id="ARBA00022691"/>
    </source>
</evidence>
<dbReference type="InterPro" id="IPR016461">
    <property type="entry name" value="COMT-like"/>
</dbReference>
<dbReference type="PANTHER" id="PTHR43712:SF2">
    <property type="entry name" value="O-METHYLTRANSFERASE CICE"/>
    <property type="match status" value="1"/>
</dbReference>
<dbReference type="AlphaFoldDB" id="A0A1H3L7Q2"/>
<name>A0A1H3L7Q2_9PSEU</name>
<evidence type="ECO:0000313" key="8">
    <source>
        <dbReference type="Proteomes" id="UP000199529"/>
    </source>
</evidence>
<sequence>MMAMVTGYWVTQTVRAAALYQLADHLAAGTDTPDAIAQAEGTDLGATRRLMRACASLGLMTSPDGGTHYSGTSLLSTLSKDDPNSLRGFAISQASPGHWLPWGRFPDAVRTGRHQTKAAHGDEIFDYFAKHLDEAALFTESMGNLSRAAAEDIAAVLDTKGVTLALDLGGANGQLVRAMLKVNPDLHGGVFDLPHIVPDAAAAAEADGLKERFTTVSGDFFEEVPPADLYVLKYIMHDWDDDACVRILKNCRASLEEGGRVVVVDLLIPEVGIPAIAPMMDMNMLSMTGGKERETAEFDALFAAAGLRRTKITPAGAFAVIETVAV</sequence>
<dbReference type="Gene3D" id="1.10.10.10">
    <property type="entry name" value="Winged helix-like DNA-binding domain superfamily/Winged helix DNA-binding domain"/>
    <property type="match status" value="1"/>
</dbReference>
<keyword evidence="2" id="KW-0808">Transferase</keyword>
<protein>
    <submittedName>
        <fullName evidence="7">Dimerisation domain-containing protein</fullName>
    </submittedName>
</protein>
<keyword evidence="8" id="KW-1185">Reference proteome</keyword>
<proteinExistence type="predicted"/>
<evidence type="ECO:0000256" key="2">
    <source>
        <dbReference type="ARBA" id="ARBA00022679"/>
    </source>
</evidence>
<dbReference type="PIRSF" id="PIRSF005739">
    <property type="entry name" value="O-mtase"/>
    <property type="match status" value="1"/>
</dbReference>